<dbReference type="WBParaSite" id="PDA_v2.g27132.t1">
    <property type="protein sequence ID" value="PDA_v2.g27132.t1"/>
    <property type="gene ID" value="PDA_v2.g27132"/>
</dbReference>
<proteinExistence type="predicted"/>
<evidence type="ECO:0000313" key="2">
    <source>
        <dbReference type="Proteomes" id="UP000887578"/>
    </source>
</evidence>
<protein>
    <submittedName>
        <fullName evidence="3">Uncharacterized protein</fullName>
    </submittedName>
</protein>
<reference evidence="3" key="1">
    <citation type="submission" date="2022-11" db="UniProtKB">
        <authorList>
            <consortium name="WormBaseParasite"/>
        </authorList>
    </citation>
    <scope>IDENTIFICATION</scope>
</reference>
<keyword evidence="2" id="KW-1185">Reference proteome</keyword>
<dbReference type="AlphaFoldDB" id="A0A914Q7V1"/>
<feature type="transmembrane region" description="Helical" evidence="1">
    <location>
        <begin position="51"/>
        <end position="77"/>
    </location>
</feature>
<name>A0A914Q7V1_9BILA</name>
<sequence>MTESDLIYTSEDLDRVGALHWFTALILIFTTSFTIFIVLKYSSKAMGNYKYYILMTVFAPALLDFHVTAIFGVYPILPIAALCGTGLVSRHLDLIWGEAISWVSGAFLI</sequence>
<dbReference type="InterPro" id="IPR019429">
    <property type="entry name" value="7TM_GPCR_serpentine_rcpt_Sri"/>
</dbReference>
<feature type="transmembrane region" description="Helical" evidence="1">
    <location>
        <begin position="20"/>
        <end position="39"/>
    </location>
</feature>
<evidence type="ECO:0000256" key="1">
    <source>
        <dbReference type="SAM" id="Phobius"/>
    </source>
</evidence>
<dbReference type="Proteomes" id="UP000887578">
    <property type="component" value="Unplaced"/>
</dbReference>
<accession>A0A914Q7V1</accession>
<dbReference type="Pfam" id="PF10327">
    <property type="entry name" value="7TM_GPCR_Sri"/>
    <property type="match status" value="1"/>
</dbReference>
<keyword evidence="1" id="KW-0812">Transmembrane</keyword>
<organism evidence="2 3">
    <name type="scientific">Panagrolaimus davidi</name>
    <dbReference type="NCBI Taxonomy" id="227884"/>
    <lineage>
        <taxon>Eukaryota</taxon>
        <taxon>Metazoa</taxon>
        <taxon>Ecdysozoa</taxon>
        <taxon>Nematoda</taxon>
        <taxon>Chromadorea</taxon>
        <taxon>Rhabditida</taxon>
        <taxon>Tylenchina</taxon>
        <taxon>Panagrolaimomorpha</taxon>
        <taxon>Panagrolaimoidea</taxon>
        <taxon>Panagrolaimidae</taxon>
        <taxon>Panagrolaimus</taxon>
    </lineage>
</organism>
<evidence type="ECO:0000313" key="3">
    <source>
        <dbReference type="WBParaSite" id="PDA_v2.g27132.t1"/>
    </source>
</evidence>
<keyword evidence="1" id="KW-0472">Membrane</keyword>
<keyword evidence="1" id="KW-1133">Transmembrane helix</keyword>